<organism evidence="4 5">
    <name type="scientific">Arthrobotrys musiformis</name>
    <dbReference type="NCBI Taxonomy" id="47236"/>
    <lineage>
        <taxon>Eukaryota</taxon>
        <taxon>Fungi</taxon>
        <taxon>Dikarya</taxon>
        <taxon>Ascomycota</taxon>
        <taxon>Pezizomycotina</taxon>
        <taxon>Orbiliomycetes</taxon>
        <taxon>Orbiliales</taxon>
        <taxon>Orbiliaceae</taxon>
        <taxon>Arthrobotrys</taxon>
    </lineage>
</organism>
<keyword evidence="1" id="KW-0677">Repeat</keyword>
<evidence type="ECO:0000313" key="5">
    <source>
        <dbReference type="Proteomes" id="UP001370758"/>
    </source>
</evidence>
<name>A0AAV9WNN4_9PEZI</name>
<dbReference type="PANTHER" id="PTHR10039:SF14">
    <property type="entry name" value="NACHT DOMAIN-CONTAINING PROTEIN"/>
    <property type="match status" value="1"/>
</dbReference>
<dbReference type="InterPro" id="IPR027417">
    <property type="entry name" value="P-loop_NTPase"/>
</dbReference>
<comment type="caution">
    <text evidence="4">The sequence shown here is derived from an EMBL/GenBank/DDBJ whole genome shotgun (WGS) entry which is preliminary data.</text>
</comment>
<keyword evidence="5" id="KW-1185">Reference proteome</keyword>
<feature type="chain" id="PRO_5043653834" description="Nephrocystin 3-like N-terminal domain-containing protein" evidence="2">
    <location>
        <begin position="21"/>
        <end position="1458"/>
    </location>
</feature>
<gene>
    <name evidence="4" type="ORF">TWF481_000494</name>
</gene>
<dbReference type="InterPro" id="IPR056884">
    <property type="entry name" value="NPHP3-like_N"/>
</dbReference>
<reference evidence="4 5" key="1">
    <citation type="submission" date="2023-08" db="EMBL/GenBank/DDBJ databases">
        <authorList>
            <person name="Palmer J.M."/>
        </authorList>
    </citation>
    <scope>NUCLEOTIDE SEQUENCE [LARGE SCALE GENOMIC DNA]</scope>
    <source>
        <strain evidence="4 5">TWF481</strain>
    </source>
</reference>
<evidence type="ECO:0000256" key="2">
    <source>
        <dbReference type="SAM" id="SignalP"/>
    </source>
</evidence>
<evidence type="ECO:0000256" key="1">
    <source>
        <dbReference type="ARBA" id="ARBA00022737"/>
    </source>
</evidence>
<dbReference type="SUPFAM" id="SSF52540">
    <property type="entry name" value="P-loop containing nucleoside triphosphate hydrolases"/>
    <property type="match status" value="1"/>
</dbReference>
<dbReference type="Gene3D" id="2.130.10.10">
    <property type="entry name" value="YVTN repeat-like/Quinoprotein amine dehydrogenase"/>
    <property type="match status" value="3"/>
</dbReference>
<dbReference type="EMBL" id="JAVHJL010000001">
    <property type="protein sequence ID" value="KAK6511579.1"/>
    <property type="molecule type" value="Genomic_DNA"/>
</dbReference>
<feature type="signal peptide" evidence="2">
    <location>
        <begin position="1"/>
        <end position="20"/>
    </location>
</feature>
<evidence type="ECO:0000259" key="3">
    <source>
        <dbReference type="Pfam" id="PF24883"/>
    </source>
</evidence>
<accession>A0AAV9WNN4</accession>
<dbReference type="InterPro" id="IPR011047">
    <property type="entry name" value="Quinoprotein_ADH-like_sf"/>
</dbReference>
<keyword evidence="2" id="KW-0732">Signal</keyword>
<feature type="domain" description="Nephrocystin 3-like N-terminal" evidence="3">
    <location>
        <begin position="288"/>
        <end position="334"/>
    </location>
</feature>
<proteinExistence type="predicted"/>
<dbReference type="Pfam" id="PF24883">
    <property type="entry name" value="NPHP3_N"/>
    <property type="match status" value="2"/>
</dbReference>
<dbReference type="SUPFAM" id="SSF50998">
    <property type="entry name" value="Quinoprotein alcohol dehydrogenase-like"/>
    <property type="match status" value="1"/>
</dbReference>
<evidence type="ECO:0000313" key="4">
    <source>
        <dbReference type="EMBL" id="KAK6511579.1"/>
    </source>
</evidence>
<dbReference type="InterPro" id="IPR001680">
    <property type="entry name" value="WD40_rpt"/>
</dbReference>
<protein>
    <recommendedName>
        <fullName evidence="3">Nephrocystin 3-like N-terminal domain-containing protein</fullName>
    </recommendedName>
</protein>
<feature type="domain" description="Nephrocystin 3-like N-terminal" evidence="3">
    <location>
        <begin position="198"/>
        <end position="250"/>
    </location>
</feature>
<dbReference type="SMART" id="SM00320">
    <property type="entry name" value="WD40"/>
    <property type="match status" value="3"/>
</dbReference>
<dbReference type="InterPro" id="IPR015943">
    <property type="entry name" value="WD40/YVTN_repeat-like_dom_sf"/>
</dbReference>
<dbReference type="Proteomes" id="UP001370758">
    <property type="component" value="Unassembled WGS sequence"/>
</dbReference>
<dbReference type="PANTHER" id="PTHR10039">
    <property type="entry name" value="AMELOGENIN"/>
    <property type="match status" value="1"/>
</dbReference>
<sequence length="1458" mass="162538">MADGLSTAASVIAVLQLATAVGKFCFEYTRDVKNAPEDIKRVKQQVDAIEKLLIHTKKLLDGPYQNKLSASRDLESSLSGCKAKLSSLAQRLEIKLPKPTGGKGRRRDKFLSLLKVTSHNLKWPLTKEEAEEIITGLMQAQTLINHALQIDQMNVVLSVEQQANLEKLPIAYGAIFNSFEDEGEPECLPGTRVDLLKDLNDWIVDPKETRIFWLCGMAGTGKSTISRTFARILSDNGQLGASFFLNAAKQTGGMPVEKDENIGQKTLSDQFERVLFGPLSKINAPDVPDSTKPLVLVIDALNECEGNGTVQRIVELLGQLAGVSLNIRIFVTSRPQGTIRTGFNDLKGSHKDISLHDIQKPTISDDILALIKHKFGEMRRGRNLGSDWPGDEKIKQLAKIATPLFISAATLCRFIGDERFSIHQRLENVLELSNTPFVSKLDLTYRPVFDQILADTDKTEKEELIQGFQEIVGYILLLESPFCLASLSIILDRGVDALLRQLGQFQSVINIPDDLQTPVQIYHLSFRDYLLGDINDQSWFYIDAPRTHWLIGQSCLQVLSKTLKQDICNLVDPETDRRSVSSDTVKKYIIPETAYACRYWVHHLLHCANGSGLDNEKSEIVLRFLEHHFLHWIEAVLLLGQTEWYNEGEVVRLIGSLKSMVSLHLLALFPDFTEVPPSWGAPSSKLVTSPDGMLLALAPRGTSVELQAITAFSQVASCQYPAPRRFLDILNFFEFFNSRRRASISSLHFTADSRYLAATVGLGRVFVWDLETGGSPKEFDLQLKPASEFSSKTVISERRRHIRITTGCPALSSDGMFLAFTSSEDVLLWARSNPKAEFRQSRLQSLEGIQKWHASTHCAFLSLEFALDGALLVLLAVIQIHPENSEKVSPNTLDSMTVRLTWNTKTGRIIRTYSDERTPTICTFSTDCNVIATALPDSIIEIRDSASNTILQEFKQPPNPAEDTRQVCSLKFSWTGNLLALGYTNGAIQVLDLTGRVYIERSEKPGEPERILSMAFSRDDAILFFATQSSGTVLWPLDLSKDDGFGQNSGARQFINLRYYQPKSIDRFDISYSESNINSKEVFSPDRKWLAVHELKSGSNLWNCPLNRMKRLVFQEPREGCGESEERKICFAFSPDSQWLAGIAPTGQLTRWKIHDGDDESSSIVGLGIQVGTPNASYTSLSFSMDSSQVFYIVERKSVQMWNWATNNGDQLYVDKFSETVAIRPAFDGVHLALVKLSLRGVLLELLEISTGIVVRSFDPLISKFPFLEMIRGCKLELSRGGLPKPTFLSSAKQREKLIEEQGDPEGRFSADGKLFAAHIGHYLLIWDTDTGTLLESTRFPFVIYSSSLSATGYDIILNNVNVFGGAVVTNYLPDADCLFPTISRASFENACKYTSEGTRLAYKKSNILSLPYGTRIIGYSNDASTSSSLLAFLLPDGSPSFLQISEDVLDEALSHVT</sequence>